<dbReference type="EMBL" id="CP108140">
    <property type="protein sequence ID" value="WTP91934.1"/>
    <property type="molecule type" value="Genomic_DNA"/>
</dbReference>
<reference evidence="2" key="1">
    <citation type="submission" date="2022-10" db="EMBL/GenBank/DDBJ databases">
        <title>The complete genomes of actinobacterial strains from the NBC collection.</title>
        <authorList>
            <person name="Joergensen T.S."/>
            <person name="Alvarez Arevalo M."/>
            <person name="Sterndorff E.B."/>
            <person name="Faurdal D."/>
            <person name="Vuksanovic O."/>
            <person name="Mourched A.-S."/>
            <person name="Charusanti P."/>
            <person name="Shaw S."/>
            <person name="Blin K."/>
            <person name="Weber T."/>
        </authorList>
    </citation>
    <scope>NUCLEOTIDE SEQUENCE</scope>
    <source>
        <strain evidence="2">NBC 00180</strain>
    </source>
</reference>
<evidence type="ECO:0000313" key="2">
    <source>
        <dbReference type="EMBL" id="WTP91934.1"/>
    </source>
</evidence>
<name>A0AAU1IB97_9ACTN</name>
<dbReference type="AlphaFoldDB" id="A0AAU1IB97"/>
<evidence type="ECO:0000313" key="1">
    <source>
        <dbReference type="EMBL" id="WTP83903.1"/>
    </source>
</evidence>
<proteinExistence type="predicted"/>
<organism evidence="2">
    <name type="scientific">Streptomyces sp. NBC_00180</name>
    <dbReference type="NCBI Taxonomy" id="2903632"/>
    <lineage>
        <taxon>Bacteria</taxon>
        <taxon>Bacillati</taxon>
        <taxon>Actinomycetota</taxon>
        <taxon>Actinomycetes</taxon>
        <taxon>Kitasatosporales</taxon>
        <taxon>Streptomycetaceae</taxon>
        <taxon>Streptomyces</taxon>
    </lineage>
</organism>
<accession>A0AAU1IB97</accession>
<gene>
    <name evidence="1" type="ORF">OG477_00090</name>
    <name evidence="2" type="ORF">OG477_45255</name>
</gene>
<protein>
    <submittedName>
        <fullName evidence="2">Uncharacterized protein</fullName>
    </submittedName>
</protein>
<dbReference type="EMBL" id="CP108140">
    <property type="protein sequence ID" value="WTP83903.1"/>
    <property type="molecule type" value="Genomic_DNA"/>
</dbReference>
<sequence length="55" mass="6326">MLEEGGLLPKQIWVRLIDDHDITIGFTLTFIVNYAREWHLAKSRVVDASFPSLNV</sequence>